<protein>
    <recommendedName>
        <fullName evidence="4">DUF2845 domain-containing protein</fullName>
    </recommendedName>
</protein>
<evidence type="ECO:0008006" key="4">
    <source>
        <dbReference type="Google" id="ProtNLM"/>
    </source>
</evidence>
<feature type="transmembrane region" description="Helical" evidence="1">
    <location>
        <begin position="7"/>
        <end position="22"/>
    </location>
</feature>
<gene>
    <name evidence="2" type="ORF">NCTC11532_02879</name>
</gene>
<keyword evidence="3" id="KW-1185">Reference proteome</keyword>
<evidence type="ECO:0000313" key="2">
    <source>
        <dbReference type="EMBL" id="STY31401.1"/>
    </source>
</evidence>
<dbReference type="AlphaFoldDB" id="A0A378LXR2"/>
<proteinExistence type="predicted"/>
<sequence length="135" mass="16268">MRRNNTVVLYFVLVLIFIYLFIYFIKAAISLLLMFILFKIIQYVAKRHKTLNQKQILRNKYKEERTVKKILQREIWKGETSEQLLDSLGTPKDIDQKILKTKKKEIWKYDQQGTNRFGLKITLENDIVVGWEKKD</sequence>
<reference evidence="2 3" key="1">
    <citation type="submission" date="2018-06" db="EMBL/GenBank/DDBJ databases">
        <authorList>
            <consortium name="Pathogen Informatics"/>
            <person name="Doyle S."/>
        </authorList>
    </citation>
    <scope>NUCLEOTIDE SEQUENCE [LARGE SCALE GENOMIC DNA]</scope>
    <source>
        <strain evidence="2 3">NCTC11532</strain>
    </source>
</reference>
<organism evidence="2 3">
    <name type="scientific">Legionella wadsworthii</name>
    <dbReference type="NCBI Taxonomy" id="28088"/>
    <lineage>
        <taxon>Bacteria</taxon>
        <taxon>Pseudomonadati</taxon>
        <taxon>Pseudomonadota</taxon>
        <taxon>Gammaproteobacteria</taxon>
        <taxon>Legionellales</taxon>
        <taxon>Legionellaceae</taxon>
        <taxon>Legionella</taxon>
    </lineage>
</organism>
<dbReference type="RefSeq" id="WP_051635570.1">
    <property type="nucleotide sequence ID" value="NZ_CAAAIS010000006.1"/>
</dbReference>
<evidence type="ECO:0000256" key="1">
    <source>
        <dbReference type="SAM" id="Phobius"/>
    </source>
</evidence>
<dbReference type="EMBL" id="UGPB01000001">
    <property type="protein sequence ID" value="STY31401.1"/>
    <property type="molecule type" value="Genomic_DNA"/>
</dbReference>
<dbReference type="STRING" id="1122170.GCA_000701265_01343"/>
<keyword evidence="1" id="KW-0472">Membrane</keyword>
<dbReference type="Proteomes" id="UP000255297">
    <property type="component" value="Unassembled WGS sequence"/>
</dbReference>
<dbReference type="OrthoDB" id="9155427at2"/>
<keyword evidence="1" id="KW-1133">Transmembrane helix</keyword>
<name>A0A378LXR2_9GAMM</name>
<accession>A0A378LXR2</accession>
<evidence type="ECO:0000313" key="3">
    <source>
        <dbReference type="Proteomes" id="UP000255297"/>
    </source>
</evidence>
<keyword evidence="1" id="KW-0812">Transmembrane</keyword>